<reference evidence="1" key="1">
    <citation type="journal article" date="2011" name="Nat. Biotechnol.">
        <title>Genome sequencing and comparison of two nonhuman primate animal models, the cynomolgus and Chinese rhesus macaques.</title>
        <authorList>
            <person name="Yan G."/>
            <person name="Zhang G."/>
            <person name="Fang X."/>
            <person name="Zhang Y."/>
            <person name="Li C."/>
            <person name="Ling F."/>
            <person name="Cooper D.N."/>
            <person name="Li Q."/>
            <person name="Li Y."/>
            <person name="van Gool A.J."/>
            <person name="Du H."/>
            <person name="Chen J."/>
            <person name="Chen R."/>
            <person name="Zhang P."/>
            <person name="Huang Z."/>
            <person name="Thompson J.R."/>
            <person name="Meng Y."/>
            <person name="Bai Y."/>
            <person name="Wang J."/>
            <person name="Zhuo M."/>
            <person name="Wang T."/>
            <person name="Huang Y."/>
            <person name="Wei L."/>
            <person name="Li J."/>
            <person name="Wang Z."/>
            <person name="Hu H."/>
            <person name="Yang P."/>
            <person name="Le L."/>
            <person name="Stenson P.D."/>
            <person name="Li B."/>
            <person name="Liu X."/>
            <person name="Ball E.V."/>
            <person name="An N."/>
            <person name="Huang Q."/>
            <person name="Zhang Y."/>
            <person name="Fan W."/>
            <person name="Zhang X."/>
            <person name="Li Y."/>
            <person name="Wang W."/>
            <person name="Katze M.G."/>
            <person name="Su B."/>
            <person name="Nielsen R."/>
            <person name="Yang H."/>
            <person name="Wang J."/>
            <person name="Wang X."/>
            <person name="Wang J."/>
        </authorList>
    </citation>
    <scope>NUCLEOTIDE SEQUENCE [LARGE SCALE GENOMIC DNA]</scope>
    <source>
        <strain evidence="1">CR-5</strain>
    </source>
</reference>
<name>F6VLL4_MACMU</name>
<accession>F6VLL4</accession>
<organism evidence="1">
    <name type="scientific">Macaca mulatta</name>
    <name type="common">Rhesus macaque</name>
    <dbReference type="NCBI Taxonomy" id="9544"/>
    <lineage>
        <taxon>Eukaryota</taxon>
        <taxon>Metazoa</taxon>
        <taxon>Chordata</taxon>
        <taxon>Craniata</taxon>
        <taxon>Vertebrata</taxon>
        <taxon>Euteleostomi</taxon>
        <taxon>Mammalia</taxon>
        <taxon>Eutheria</taxon>
        <taxon>Euarchontoglires</taxon>
        <taxon>Primates</taxon>
        <taxon>Haplorrhini</taxon>
        <taxon>Catarrhini</taxon>
        <taxon>Cercopithecidae</taxon>
        <taxon>Cercopithecinae</taxon>
        <taxon>Macaca</taxon>
    </lineage>
</organism>
<evidence type="ECO:0000313" key="1">
    <source>
        <dbReference type="EMBL" id="EHH19610.1"/>
    </source>
</evidence>
<feature type="non-terminal residue" evidence="1">
    <location>
        <position position="1"/>
    </location>
</feature>
<dbReference type="EMBL" id="CM001262">
    <property type="protein sequence ID" value="EHH19610.1"/>
    <property type="molecule type" value="Genomic_DNA"/>
</dbReference>
<dbReference type="Proteomes" id="UP000013456">
    <property type="component" value="Chromosome 10"/>
</dbReference>
<sequence>RSVVVVRLTARLHTLSSCPLEQPAGIEWILEEGVTTGPPRKPRADIYNLRSPDENWRRNMRGVLWKEKNRPCAFMKVKIWLNQFHKVIVYIA</sequence>
<proteinExistence type="predicted"/>
<gene>
    <name evidence="1" type="ORF">EGK_02310</name>
</gene>
<dbReference type="HOGENOM" id="CLU_2418887_0_0_1"/>
<dbReference type="AlphaFoldDB" id="F6VLL4"/>
<protein>
    <submittedName>
        <fullName evidence="1">Uncharacterized protein</fullName>
    </submittedName>
</protein>
<feature type="non-terminal residue" evidence="1">
    <location>
        <position position="92"/>
    </location>
</feature>